<dbReference type="Proteomes" id="UP000017836">
    <property type="component" value="Unassembled WGS sequence"/>
</dbReference>
<reference evidence="3" key="1">
    <citation type="journal article" date="2013" name="Science">
        <title>The Amborella genome and the evolution of flowering plants.</title>
        <authorList>
            <consortium name="Amborella Genome Project"/>
        </authorList>
    </citation>
    <scope>NUCLEOTIDE SEQUENCE [LARGE SCALE GENOMIC DNA]</scope>
</reference>
<dbReference type="STRING" id="13333.U5DGD2"/>
<dbReference type="InterPro" id="IPR020864">
    <property type="entry name" value="MACPF"/>
</dbReference>
<dbReference type="GO" id="GO:2000031">
    <property type="term" value="P:regulation of salicylic acid mediated signaling pathway"/>
    <property type="evidence" value="ECO:0007669"/>
    <property type="project" value="InterPro"/>
</dbReference>
<dbReference type="KEGG" id="atr:18448934"/>
<accession>U5DGD2</accession>
<feature type="domain" description="MACPF" evidence="1">
    <location>
        <begin position="4"/>
        <end position="332"/>
    </location>
</feature>
<gene>
    <name evidence="2" type="ORF">AMTR_s00068p00188520</name>
</gene>
<dbReference type="PROSITE" id="PS51412">
    <property type="entry name" value="MACPF_2"/>
    <property type="match status" value="1"/>
</dbReference>
<protein>
    <recommendedName>
        <fullName evidence="1">MACPF domain-containing protein</fullName>
    </recommendedName>
</protein>
<keyword evidence="3" id="KW-1185">Reference proteome</keyword>
<dbReference type="Gramene" id="ERN20517">
    <property type="protein sequence ID" value="ERN20517"/>
    <property type="gene ID" value="AMTR_s00068p00188520"/>
</dbReference>
<dbReference type="OMA" id="CKSTPDG"/>
<dbReference type="SMART" id="SM00457">
    <property type="entry name" value="MACPF"/>
    <property type="match status" value="1"/>
</dbReference>
<dbReference type="Pfam" id="PF01823">
    <property type="entry name" value="MACPF"/>
    <property type="match status" value="1"/>
</dbReference>
<dbReference type="EMBL" id="KI392059">
    <property type="protein sequence ID" value="ERN20517.1"/>
    <property type="molecule type" value="Genomic_DNA"/>
</dbReference>
<dbReference type="GO" id="GO:0009626">
    <property type="term" value="P:plant-type hypersensitive response"/>
    <property type="evidence" value="ECO:0000318"/>
    <property type="project" value="GO_Central"/>
</dbReference>
<dbReference type="PANTHER" id="PTHR33199">
    <property type="entry name" value="MACPF DOMAIN-CONTAINING PROTEIN CAD1"/>
    <property type="match status" value="1"/>
</dbReference>
<proteinExistence type="predicted"/>
<dbReference type="AlphaFoldDB" id="U5DGD2"/>
<dbReference type="GO" id="GO:0052542">
    <property type="term" value="P:defense response by callose deposition"/>
    <property type="evidence" value="ECO:0007669"/>
    <property type="project" value="EnsemblPlants"/>
</dbReference>
<sequence length="597" mass="66012">MEFQRFPMDPQIAGEKAIWAVGSGFDLTDDIWLSRCKRGPSGLRLIKIEETLVRDIDLPVGVIVSNVPKSITYGKGERTRFSSDVLSFQQMSEHFNRDLSLSGKIPSGLFNAMFGFPGCWQKDAAASQILAFDGWFITFYSVQLTKSQLTLCDHVKQQVPSSWDPAALAEFIENYGTHVVVGVKMGGKDVVSIKQQHNSSLKSTEVQKILKKLADARFSDVIPDSDKISRQKESLLGNLESHLMFSNSKNKVVSHSKKEEIVSISIRRGGIDIGQGHTQWLGTISQAPDVISMSLVPIASLLHGISGSGFLTHAVNLYLRYKPPIEELRYFLEFQVPRQWAPTFGELPLGPQCRQTGLPHLQFSFMGPKLFVNTMNVDVGKFPVTGIRLYLEGRKGNQLAIHLQHLSSLPKILQVFDEQAREPAPPKPNYFEPLKSTCFSHIYTAPVQHQGGLIDDNSAPIVTSARLEVSPKRALFLRLGFSVVGSAKIRRSEWEGTSMGPPQRSGALSSMLGLGRLGPSERVEKVELNSAVFPRAPRGPMQTSGVLKFVDVSEMVRGPESLPGYWVVSGAKLCVEGGRISMRVKYSLLTIMEGEDT</sequence>
<dbReference type="GO" id="GO:0010337">
    <property type="term" value="P:regulation of salicylic acid metabolic process"/>
    <property type="evidence" value="ECO:0007669"/>
    <property type="project" value="EnsemblPlants"/>
</dbReference>
<evidence type="ECO:0000313" key="3">
    <source>
        <dbReference type="Proteomes" id="UP000017836"/>
    </source>
</evidence>
<dbReference type="PANTHER" id="PTHR33199:SF8">
    <property type="entry name" value="MACPF DOMAIN-CONTAINING PROTEIN NSL1"/>
    <property type="match status" value="1"/>
</dbReference>
<dbReference type="eggNOG" id="ENOG502QQTT">
    <property type="taxonomic scope" value="Eukaryota"/>
</dbReference>
<dbReference type="OrthoDB" id="1366754at2759"/>
<evidence type="ECO:0000313" key="2">
    <source>
        <dbReference type="EMBL" id="ERN20517.1"/>
    </source>
</evidence>
<dbReference type="InterPro" id="IPR044663">
    <property type="entry name" value="CAD1/NSL1-like"/>
</dbReference>
<organism evidence="2 3">
    <name type="scientific">Amborella trichopoda</name>
    <dbReference type="NCBI Taxonomy" id="13333"/>
    <lineage>
        <taxon>Eukaryota</taxon>
        <taxon>Viridiplantae</taxon>
        <taxon>Streptophyta</taxon>
        <taxon>Embryophyta</taxon>
        <taxon>Tracheophyta</taxon>
        <taxon>Spermatophyta</taxon>
        <taxon>Magnoliopsida</taxon>
        <taxon>Amborellales</taxon>
        <taxon>Amborellaceae</taxon>
        <taxon>Amborella</taxon>
    </lineage>
</organism>
<name>U5DGD2_AMBTC</name>
<dbReference type="HOGENOM" id="CLU_034245_1_0_1"/>
<evidence type="ECO:0000259" key="1">
    <source>
        <dbReference type="PROSITE" id="PS51412"/>
    </source>
</evidence>